<gene>
    <name evidence="3" type="ORF">N656DRAFT_783592</name>
</gene>
<proteinExistence type="inferred from homology"/>
<reference evidence="3" key="2">
    <citation type="submission" date="2023-05" db="EMBL/GenBank/DDBJ databases">
        <authorList>
            <consortium name="Lawrence Berkeley National Laboratory"/>
            <person name="Steindorff A."/>
            <person name="Hensen N."/>
            <person name="Bonometti L."/>
            <person name="Westerberg I."/>
            <person name="Brannstrom I.O."/>
            <person name="Guillou S."/>
            <person name="Cros-Aarteil S."/>
            <person name="Calhoun S."/>
            <person name="Haridas S."/>
            <person name="Kuo A."/>
            <person name="Mondo S."/>
            <person name="Pangilinan J."/>
            <person name="Riley R."/>
            <person name="Labutti K."/>
            <person name="Andreopoulos B."/>
            <person name="Lipzen A."/>
            <person name="Chen C."/>
            <person name="Yanf M."/>
            <person name="Daum C."/>
            <person name="Ng V."/>
            <person name="Clum A."/>
            <person name="Ohm R."/>
            <person name="Martin F."/>
            <person name="Silar P."/>
            <person name="Natvig D."/>
            <person name="Lalanne C."/>
            <person name="Gautier V."/>
            <person name="Ament-Velasquez S.L."/>
            <person name="Kruys A."/>
            <person name="Hutchinson M.I."/>
            <person name="Powell A.J."/>
            <person name="Barry K."/>
            <person name="Miller A.N."/>
            <person name="Grigoriev I.V."/>
            <person name="Debuchy R."/>
            <person name="Gladieux P."/>
            <person name="Thoren M.H."/>
            <person name="Johannesson H."/>
        </authorList>
    </citation>
    <scope>NUCLEOTIDE SEQUENCE</scope>
    <source>
        <strain evidence="3">CBS 508.74</strain>
    </source>
</reference>
<dbReference type="EMBL" id="MU853359">
    <property type="protein sequence ID" value="KAK4108938.1"/>
    <property type="molecule type" value="Genomic_DNA"/>
</dbReference>
<evidence type="ECO:0000313" key="3">
    <source>
        <dbReference type="EMBL" id="KAK4108938.1"/>
    </source>
</evidence>
<evidence type="ECO:0000256" key="1">
    <source>
        <dbReference type="ARBA" id="ARBA00038376"/>
    </source>
</evidence>
<dbReference type="PANTHER" id="PTHR15020">
    <property type="entry name" value="FLAVIN REDUCTASE-RELATED"/>
    <property type="match status" value="1"/>
</dbReference>
<feature type="domain" description="NAD(P)-binding" evidence="2">
    <location>
        <begin position="15"/>
        <end position="250"/>
    </location>
</feature>
<reference evidence="3" key="1">
    <citation type="journal article" date="2023" name="Mol. Phylogenet. Evol.">
        <title>Genome-scale phylogeny and comparative genomics of the fungal order Sordariales.</title>
        <authorList>
            <person name="Hensen N."/>
            <person name="Bonometti L."/>
            <person name="Westerberg I."/>
            <person name="Brannstrom I.O."/>
            <person name="Guillou S."/>
            <person name="Cros-Aarteil S."/>
            <person name="Calhoun S."/>
            <person name="Haridas S."/>
            <person name="Kuo A."/>
            <person name="Mondo S."/>
            <person name="Pangilinan J."/>
            <person name="Riley R."/>
            <person name="LaButti K."/>
            <person name="Andreopoulos B."/>
            <person name="Lipzen A."/>
            <person name="Chen C."/>
            <person name="Yan M."/>
            <person name="Daum C."/>
            <person name="Ng V."/>
            <person name="Clum A."/>
            <person name="Steindorff A."/>
            <person name="Ohm R.A."/>
            <person name="Martin F."/>
            <person name="Silar P."/>
            <person name="Natvig D.O."/>
            <person name="Lalanne C."/>
            <person name="Gautier V."/>
            <person name="Ament-Velasquez S.L."/>
            <person name="Kruys A."/>
            <person name="Hutchinson M.I."/>
            <person name="Powell A.J."/>
            <person name="Barry K."/>
            <person name="Miller A.N."/>
            <person name="Grigoriev I.V."/>
            <person name="Debuchy R."/>
            <person name="Gladieux P."/>
            <person name="Hiltunen Thoren M."/>
            <person name="Johannesson H."/>
        </authorList>
    </citation>
    <scope>NUCLEOTIDE SEQUENCE</scope>
    <source>
        <strain evidence="3">CBS 508.74</strain>
    </source>
</reference>
<sequence length="279" mass="30053">MSTPSSKPKTILFLGATGGCGLSALRRSLSAGHTCIALCRTPSNLTSQLPGGTNPPNLHIEQGNAHDVDTLMRCLVITPTPTTTTTTTTKLTLVDTIIFSIGAKPTLRGKGGMSDPHVCEKGMTALLTALERIRSEHGVSQVGTPRIVAVSSTGITPLARDLPWLMMPMYKLLLSTAHRDKKAMEDLLVEGMGKDEEWTIIRGSLYTSGPETEGLVRVGVEDPVAGRVESLAVGYTISREDVGKWIFENLIQGVSKREGEGEGLRDGRRWVRKAVTITY</sequence>
<accession>A0AAN6QEV4</accession>
<dbReference type="SUPFAM" id="SSF51735">
    <property type="entry name" value="NAD(P)-binding Rossmann-fold domains"/>
    <property type="match status" value="1"/>
</dbReference>
<comment type="similarity">
    <text evidence="1">Belongs to the avfA family.</text>
</comment>
<comment type="caution">
    <text evidence="3">The sequence shown here is derived from an EMBL/GenBank/DDBJ whole genome shotgun (WGS) entry which is preliminary data.</text>
</comment>
<dbReference type="Gene3D" id="3.40.50.720">
    <property type="entry name" value="NAD(P)-binding Rossmann-like Domain"/>
    <property type="match status" value="1"/>
</dbReference>
<dbReference type="InterPro" id="IPR016040">
    <property type="entry name" value="NAD(P)-bd_dom"/>
</dbReference>
<dbReference type="Pfam" id="PF13460">
    <property type="entry name" value="NAD_binding_10"/>
    <property type="match status" value="1"/>
</dbReference>
<keyword evidence="4" id="KW-1185">Reference proteome</keyword>
<dbReference type="PROSITE" id="PS51257">
    <property type="entry name" value="PROKAR_LIPOPROTEIN"/>
    <property type="match status" value="1"/>
</dbReference>
<dbReference type="PANTHER" id="PTHR15020:SF50">
    <property type="entry name" value="UPF0659 PROTEIN YMR090W"/>
    <property type="match status" value="1"/>
</dbReference>
<organism evidence="3 4">
    <name type="scientific">Canariomyces notabilis</name>
    <dbReference type="NCBI Taxonomy" id="2074819"/>
    <lineage>
        <taxon>Eukaryota</taxon>
        <taxon>Fungi</taxon>
        <taxon>Dikarya</taxon>
        <taxon>Ascomycota</taxon>
        <taxon>Pezizomycotina</taxon>
        <taxon>Sordariomycetes</taxon>
        <taxon>Sordariomycetidae</taxon>
        <taxon>Sordariales</taxon>
        <taxon>Chaetomiaceae</taxon>
        <taxon>Canariomyces</taxon>
    </lineage>
</organism>
<dbReference type="Proteomes" id="UP001302812">
    <property type="component" value="Unassembled WGS sequence"/>
</dbReference>
<name>A0AAN6QEV4_9PEZI</name>
<dbReference type="InterPro" id="IPR036291">
    <property type="entry name" value="NAD(P)-bd_dom_sf"/>
</dbReference>
<evidence type="ECO:0000313" key="4">
    <source>
        <dbReference type="Proteomes" id="UP001302812"/>
    </source>
</evidence>
<protein>
    <recommendedName>
        <fullName evidence="2">NAD(P)-binding domain-containing protein</fullName>
    </recommendedName>
</protein>
<dbReference type="GeneID" id="89940111"/>
<evidence type="ECO:0000259" key="2">
    <source>
        <dbReference type="Pfam" id="PF13460"/>
    </source>
</evidence>
<dbReference type="AlphaFoldDB" id="A0AAN6QEV4"/>
<dbReference type="RefSeq" id="XP_064666508.1">
    <property type="nucleotide sequence ID" value="XM_064815986.1"/>
</dbReference>